<reference evidence="16" key="2">
    <citation type="submission" date="2020-12" db="EMBL/GenBank/DDBJ databases">
        <authorList>
            <person name="Kanost M."/>
        </authorList>
    </citation>
    <scope>NUCLEOTIDE SEQUENCE</scope>
</reference>
<evidence type="ECO:0000256" key="5">
    <source>
        <dbReference type="ARBA" id="ARBA00010617"/>
    </source>
</evidence>
<evidence type="ECO:0000256" key="8">
    <source>
        <dbReference type="ARBA" id="ARBA00022824"/>
    </source>
</evidence>
<dbReference type="InterPro" id="IPR001128">
    <property type="entry name" value="Cyt_P450"/>
</dbReference>
<evidence type="ECO:0000313" key="17">
    <source>
        <dbReference type="Proteomes" id="UP000791440"/>
    </source>
</evidence>
<evidence type="ECO:0000313" key="16">
    <source>
        <dbReference type="EMBL" id="KAG6449918.1"/>
    </source>
</evidence>
<dbReference type="Proteomes" id="UP000791440">
    <property type="component" value="Unassembled WGS sequence"/>
</dbReference>
<evidence type="ECO:0000256" key="6">
    <source>
        <dbReference type="ARBA" id="ARBA00022617"/>
    </source>
</evidence>
<evidence type="ECO:0000256" key="10">
    <source>
        <dbReference type="ARBA" id="ARBA00023002"/>
    </source>
</evidence>
<evidence type="ECO:0008006" key="18">
    <source>
        <dbReference type="Google" id="ProtNLM"/>
    </source>
</evidence>
<dbReference type="InterPro" id="IPR017972">
    <property type="entry name" value="Cyt_P450_CS"/>
</dbReference>
<dbReference type="GO" id="GO:0016705">
    <property type="term" value="F:oxidoreductase activity, acting on paired donors, with incorporation or reduction of molecular oxygen"/>
    <property type="evidence" value="ECO:0007669"/>
    <property type="project" value="InterPro"/>
</dbReference>
<evidence type="ECO:0000256" key="15">
    <source>
        <dbReference type="RuleBase" id="RU000461"/>
    </source>
</evidence>
<dbReference type="GO" id="GO:0005789">
    <property type="term" value="C:endoplasmic reticulum membrane"/>
    <property type="evidence" value="ECO:0007669"/>
    <property type="project" value="UniProtKB-SubCell"/>
</dbReference>
<dbReference type="Gene3D" id="1.10.630.10">
    <property type="entry name" value="Cytochrome P450"/>
    <property type="match status" value="1"/>
</dbReference>
<comment type="caution">
    <text evidence="16">The sequence shown here is derived from an EMBL/GenBank/DDBJ whole genome shotgun (WGS) entry which is preliminary data.</text>
</comment>
<dbReference type="GO" id="GO:0020037">
    <property type="term" value="F:heme binding"/>
    <property type="evidence" value="ECO:0007669"/>
    <property type="project" value="InterPro"/>
</dbReference>
<evidence type="ECO:0000256" key="4">
    <source>
        <dbReference type="ARBA" id="ARBA00004406"/>
    </source>
</evidence>
<comment type="function">
    <text evidence="2">May be involved in the metabolism of insect hormones and in the breakdown of synthetic insecticides.</text>
</comment>
<evidence type="ECO:0000256" key="9">
    <source>
        <dbReference type="ARBA" id="ARBA00022848"/>
    </source>
</evidence>
<accession>A0A921Z2N3</accession>
<dbReference type="Pfam" id="PF00067">
    <property type="entry name" value="p450"/>
    <property type="match status" value="1"/>
</dbReference>
<keyword evidence="13" id="KW-0472">Membrane</keyword>
<name>A0A921Z2N3_MANSE</name>
<dbReference type="EMBL" id="JH668380">
    <property type="protein sequence ID" value="KAG6449918.1"/>
    <property type="molecule type" value="Genomic_DNA"/>
</dbReference>
<proteinExistence type="inferred from homology"/>
<dbReference type="AlphaFoldDB" id="A0A921Z2N3"/>
<evidence type="ECO:0000256" key="11">
    <source>
        <dbReference type="ARBA" id="ARBA00023004"/>
    </source>
</evidence>
<gene>
    <name evidence="16" type="ORF">O3G_MSEX006288</name>
</gene>
<evidence type="ECO:0000256" key="7">
    <source>
        <dbReference type="ARBA" id="ARBA00022723"/>
    </source>
</evidence>
<dbReference type="PROSITE" id="PS00086">
    <property type="entry name" value="CYTOCHROME_P450"/>
    <property type="match status" value="1"/>
</dbReference>
<keyword evidence="17" id="KW-1185">Reference proteome</keyword>
<protein>
    <recommendedName>
        <fullName evidence="18">Cytochrome P450</fullName>
    </recommendedName>
</protein>
<sequence>MFLLLFFVTCVVYAFFVMAKQRKKMKVLEPPSLPGKLPILGHSYILYGDNIHTWNVLKWVSQEALTKGGVITMNIGPRLVYAITDPDDLYTVANSCLLKDYFYNFAKPWLGNGLFSGSGPVWRRHRKLLNPAFNQQVLDGFIGVFNDQSRRLVGQLLVQVGKGSFPHLKYLSVYTLETVFQTVFGVNEKYNDLIGEYLSSIAQMQSIFTERFQKVWLHPDIFYNMSQLKATQDKHVKFLHRFSNMVLENRKLQMAKRNINNAQTDGQNANGGKFKPFLDLLLELSNNEEVITDKEIREEVDTFMIAGYDTSSYVLMYTLMAIGTYPQVQEKIYREIQDVLGYSDRDVTKHDLHKLVYLEAVIKETLRLYPIAPIVSRYADSDVKLKNYTVPAGCSVFLLFWGMHHHSIWGPDAEQFNPERWLDSTTLSTNLKLFAGFSIGKRNCIAKTFAMMSMKTTITHLLRHYKVNADISKITLKIDVMLQPASGSVISLDLRRPKNHIGC</sequence>
<evidence type="ECO:0000256" key="2">
    <source>
        <dbReference type="ARBA" id="ARBA00003690"/>
    </source>
</evidence>
<keyword evidence="8" id="KW-0256">Endoplasmic reticulum</keyword>
<evidence type="ECO:0000256" key="13">
    <source>
        <dbReference type="ARBA" id="ARBA00023136"/>
    </source>
</evidence>
<dbReference type="SUPFAM" id="SSF48264">
    <property type="entry name" value="Cytochrome P450"/>
    <property type="match status" value="1"/>
</dbReference>
<keyword evidence="7 14" id="KW-0479">Metal-binding</keyword>
<dbReference type="InterPro" id="IPR002401">
    <property type="entry name" value="Cyt_P450_E_grp-I"/>
</dbReference>
<evidence type="ECO:0000256" key="1">
    <source>
        <dbReference type="ARBA" id="ARBA00001971"/>
    </source>
</evidence>
<keyword evidence="9" id="KW-0492">Microsome</keyword>
<comment type="subcellular location">
    <subcellularLocation>
        <location evidence="4">Endoplasmic reticulum membrane</location>
        <topology evidence="4">Peripheral membrane protein</topology>
    </subcellularLocation>
    <subcellularLocation>
        <location evidence="3">Microsome membrane</location>
        <topology evidence="3">Peripheral membrane protein</topology>
    </subcellularLocation>
</comment>
<dbReference type="PANTHER" id="PTHR24291:SF189">
    <property type="entry name" value="CYTOCHROME P450 4C3-RELATED"/>
    <property type="match status" value="1"/>
</dbReference>
<dbReference type="PRINTS" id="PR00463">
    <property type="entry name" value="EP450I"/>
</dbReference>
<reference evidence="16" key="1">
    <citation type="journal article" date="2016" name="Insect Biochem. Mol. Biol.">
        <title>Multifaceted biological insights from a draft genome sequence of the tobacco hornworm moth, Manduca sexta.</title>
        <authorList>
            <person name="Kanost M.R."/>
            <person name="Arrese E.L."/>
            <person name="Cao X."/>
            <person name="Chen Y.R."/>
            <person name="Chellapilla S."/>
            <person name="Goldsmith M.R."/>
            <person name="Grosse-Wilde E."/>
            <person name="Heckel D.G."/>
            <person name="Herndon N."/>
            <person name="Jiang H."/>
            <person name="Papanicolaou A."/>
            <person name="Qu J."/>
            <person name="Soulages J.L."/>
            <person name="Vogel H."/>
            <person name="Walters J."/>
            <person name="Waterhouse R.M."/>
            <person name="Ahn S.J."/>
            <person name="Almeida F.C."/>
            <person name="An C."/>
            <person name="Aqrawi P."/>
            <person name="Bretschneider A."/>
            <person name="Bryant W.B."/>
            <person name="Bucks S."/>
            <person name="Chao H."/>
            <person name="Chevignon G."/>
            <person name="Christen J.M."/>
            <person name="Clarke D.F."/>
            <person name="Dittmer N.T."/>
            <person name="Ferguson L.C.F."/>
            <person name="Garavelou S."/>
            <person name="Gordon K.H.J."/>
            <person name="Gunaratna R.T."/>
            <person name="Han Y."/>
            <person name="Hauser F."/>
            <person name="He Y."/>
            <person name="Heidel-Fischer H."/>
            <person name="Hirsh A."/>
            <person name="Hu Y."/>
            <person name="Jiang H."/>
            <person name="Kalra D."/>
            <person name="Klinner C."/>
            <person name="Konig C."/>
            <person name="Kovar C."/>
            <person name="Kroll A.R."/>
            <person name="Kuwar S.S."/>
            <person name="Lee S.L."/>
            <person name="Lehman R."/>
            <person name="Li K."/>
            <person name="Li Z."/>
            <person name="Liang H."/>
            <person name="Lovelace S."/>
            <person name="Lu Z."/>
            <person name="Mansfield J.H."/>
            <person name="McCulloch K.J."/>
            <person name="Mathew T."/>
            <person name="Morton B."/>
            <person name="Muzny D.M."/>
            <person name="Neunemann D."/>
            <person name="Ongeri F."/>
            <person name="Pauchet Y."/>
            <person name="Pu L.L."/>
            <person name="Pyrousis I."/>
            <person name="Rao X.J."/>
            <person name="Redding A."/>
            <person name="Roesel C."/>
            <person name="Sanchez-Gracia A."/>
            <person name="Schaack S."/>
            <person name="Shukla A."/>
            <person name="Tetreau G."/>
            <person name="Wang Y."/>
            <person name="Xiong G.H."/>
            <person name="Traut W."/>
            <person name="Walsh T.K."/>
            <person name="Worley K.C."/>
            <person name="Wu D."/>
            <person name="Wu W."/>
            <person name="Wu Y.Q."/>
            <person name="Zhang X."/>
            <person name="Zou Z."/>
            <person name="Zucker H."/>
            <person name="Briscoe A.D."/>
            <person name="Burmester T."/>
            <person name="Clem R.J."/>
            <person name="Feyereisen R."/>
            <person name="Grimmelikhuijzen C.J.P."/>
            <person name="Hamodrakas S.J."/>
            <person name="Hansson B.S."/>
            <person name="Huguet E."/>
            <person name="Jermiin L.S."/>
            <person name="Lan Q."/>
            <person name="Lehman H.K."/>
            <person name="Lorenzen M."/>
            <person name="Merzendorfer H."/>
            <person name="Michalopoulos I."/>
            <person name="Morton D.B."/>
            <person name="Muthukrishnan S."/>
            <person name="Oakeshott J.G."/>
            <person name="Palmer W."/>
            <person name="Park Y."/>
            <person name="Passarelli A.L."/>
            <person name="Rozas J."/>
            <person name="Schwartz L.M."/>
            <person name="Smith W."/>
            <person name="Southgate A."/>
            <person name="Vilcinskas A."/>
            <person name="Vogt R."/>
            <person name="Wang P."/>
            <person name="Werren J."/>
            <person name="Yu X.Q."/>
            <person name="Zhou J.J."/>
            <person name="Brown S.J."/>
            <person name="Scherer S.E."/>
            <person name="Richards S."/>
            <person name="Blissard G.W."/>
        </authorList>
    </citation>
    <scope>NUCLEOTIDE SEQUENCE</scope>
</reference>
<comment type="similarity">
    <text evidence="5 15">Belongs to the cytochrome P450 family.</text>
</comment>
<dbReference type="GO" id="GO:0005506">
    <property type="term" value="F:iron ion binding"/>
    <property type="evidence" value="ECO:0007669"/>
    <property type="project" value="InterPro"/>
</dbReference>
<keyword evidence="12 15" id="KW-0503">Monooxygenase</keyword>
<dbReference type="EMBL" id="JH668380">
    <property type="protein sequence ID" value="KAG6449919.1"/>
    <property type="molecule type" value="Genomic_DNA"/>
</dbReference>
<dbReference type="PANTHER" id="PTHR24291">
    <property type="entry name" value="CYTOCHROME P450 FAMILY 4"/>
    <property type="match status" value="1"/>
</dbReference>
<keyword evidence="6 14" id="KW-0349">Heme</keyword>
<dbReference type="CDD" id="cd20628">
    <property type="entry name" value="CYP4"/>
    <property type="match status" value="1"/>
</dbReference>
<evidence type="ECO:0000256" key="3">
    <source>
        <dbReference type="ARBA" id="ARBA00004174"/>
    </source>
</evidence>
<dbReference type="InterPro" id="IPR050196">
    <property type="entry name" value="Cytochrome_P450_Monoox"/>
</dbReference>
<evidence type="ECO:0000256" key="14">
    <source>
        <dbReference type="PIRSR" id="PIRSR602401-1"/>
    </source>
</evidence>
<dbReference type="InterPro" id="IPR036396">
    <property type="entry name" value="Cyt_P450_sf"/>
</dbReference>
<organism evidence="16 17">
    <name type="scientific">Manduca sexta</name>
    <name type="common">Tobacco hawkmoth</name>
    <name type="synonym">Tobacco hornworm</name>
    <dbReference type="NCBI Taxonomy" id="7130"/>
    <lineage>
        <taxon>Eukaryota</taxon>
        <taxon>Metazoa</taxon>
        <taxon>Ecdysozoa</taxon>
        <taxon>Arthropoda</taxon>
        <taxon>Hexapoda</taxon>
        <taxon>Insecta</taxon>
        <taxon>Pterygota</taxon>
        <taxon>Neoptera</taxon>
        <taxon>Endopterygota</taxon>
        <taxon>Lepidoptera</taxon>
        <taxon>Glossata</taxon>
        <taxon>Ditrysia</taxon>
        <taxon>Bombycoidea</taxon>
        <taxon>Sphingidae</taxon>
        <taxon>Sphinginae</taxon>
        <taxon>Sphingini</taxon>
        <taxon>Manduca</taxon>
    </lineage>
</organism>
<evidence type="ECO:0000256" key="12">
    <source>
        <dbReference type="ARBA" id="ARBA00023033"/>
    </source>
</evidence>
<comment type="cofactor">
    <cofactor evidence="1 14">
        <name>heme</name>
        <dbReference type="ChEBI" id="CHEBI:30413"/>
    </cofactor>
</comment>
<keyword evidence="11 14" id="KW-0408">Iron</keyword>
<dbReference type="PRINTS" id="PR00385">
    <property type="entry name" value="P450"/>
</dbReference>
<dbReference type="GO" id="GO:0004497">
    <property type="term" value="F:monooxygenase activity"/>
    <property type="evidence" value="ECO:0007669"/>
    <property type="project" value="UniProtKB-KW"/>
</dbReference>
<keyword evidence="10 15" id="KW-0560">Oxidoreductase</keyword>
<feature type="binding site" description="axial binding residue" evidence="14">
    <location>
        <position position="444"/>
    </location>
    <ligand>
        <name>heme</name>
        <dbReference type="ChEBI" id="CHEBI:30413"/>
    </ligand>
    <ligandPart>
        <name>Fe</name>
        <dbReference type="ChEBI" id="CHEBI:18248"/>
    </ligandPart>
</feature>